<gene>
    <name evidence="4" type="ORF">K432DRAFT_310537</name>
</gene>
<dbReference type="GO" id="GO:0140662">
    <property type="term" value="F:ATP-dependent protein folding chaperone"/>
    <property type="evidence" value="ECO:0007669"/>
    <property type="project" value="InterPro"/>
</dbReference>
<dbReference type="AlphaFoldDB" id="A0A8E2J9Q0"/>
<reference evidence="4 5" key="1">
    <citation type="journal article" date="2016" name="Nat. Commun.">
        <title>Ectomycorrhizal ecology is imprinted in the genome of the dominant symbiotic fungus Cenococcum geophilum.</title>
        <authorList>
            <consortium name="DOE Joint Genome Institute"/>
            <person name="Peter M."/>
            <person name="Kohler A."/>
            <person name="Ohm R.A."/>
            <person name="Kuo A."/>
            <person name="Krutzmann J."/>
            <person name="Morin E."/>
            <person name="Arend M."/>
            <person name="Barry K.W."/>
            <person name="Binder M."/>
            <person name="Choi C."/>
            <person name="Clum A."/>
            <person name="Copeland A."/>
            <person name="Grisel N."/>
            <person name="Haridas S."/>
            <person name="Kipfer T."/>
            <person name="LaButti K."/>
            <person name="Lindquist E."/>
            <person name="Lipzen A."/>
            <person name="Maire R."/>
            <person name="Meier B."/>
            <person name="Mihaltcheva S."/>
            <person name="Molinier V."/>
            <person name="Murat C."/>
            <person name="Poggeler S."/>
            <person name="Quandt C.A."/>
            <person name="Sperisen C."/>
            <person name="Tritt A."/>
            <person name="Tisserant E."/>
            <person name="Crous P.W."/>
            <person name="Henrissat B."/>
            <person name="Nehls U."/>
            <person name="Egli S."/>
            <person name="Spatafora J.W."/>
            <person name="Grigoriev I.V."/>
            <person name="Martin F.M."/>
        </authorList>
    </citation>
    <scope>NUCLEOTIDE SEQUENCE [LARGE SCALE GENOMIC DNA]</scope>
    <source>
        <strain evidence="4 5">CBS 459.81</strain>
    </source>
</reference>
<dbReference type="CDD" id="cd10170">
    <property type="entry name" value="ASKHA_NBD_HSP70"/>
    <property type="match status" value="1"/>
</dbReference>
<dbReference type="Gene3D" id="3.90.640.10">
    <property type="entry name" value="Actin, Chain A, domain 4"/>
    <property type="match status" value="1"/>
</dbReference>
<accession>A0A8E2J9Q0</accession>
<dbReference type="Proteomes" id="UP000250266">
    <property type="component" value="Unassembled WGS sequence"/>
</dbReference>
<dbReference type="PANTHER" id="PTHR14187:SF82">
    <property type="entry name" value="FAMILY CHAPERONE, PUTATIVE (AFU_ORTHOLOGUE AFUA_7G08575)-RELATED"/>
    <property type="match status" value="1"/>
</dbReference>
<name>A0A8E2J9Q0_9PEZI</name>
<sequence length="696" mass="78892">MASRLASTTPNRSISQKPTTKQKPASLLGVSLSPTRTEPDYLKDDLLEEDLDDTSPPSYKYQEQSQRFESDSSDSTPRRLVIAIDYGTTFTGVAFAAPMFHEASLNEIKVIDNWGKSMSNKSKVPSVNSYSPAPNGEQQWGESLSPDAVTMINTKLELDVQDNKSDELELILQVLDGMKNLHFDHVRASGGYPEYTWKSPEEIVTDYLTKIYPYLDKRLDEFGQEIRQRLPVDIVVTVPVNWSYGAKNSTLRAIRTAGFNKKNFPNLQDIIMVTEPEAAAIYTARYLKIEMQKDFLKVGECFVLCDAGGGTVDVVSYSVTRLEPTLELKQEGYPYSSKCGSTYIDTRFKQWLRGVLGERYFQQLDPNSRRSGISAISEGSRMRHVIKQFDPHKKKFSSNSPSMKIDLPEPLNNITIPGKVNQGELTITNAEMKSFFDPCVDGVIELYQGQLQQIERRGRRLRNVFLIGGFGESPFLQAELQTALSYRKVELRRPDTSWTAVVRGAVIHGIEKVNRPNVVFMKTCPQSYGIVLNETFRGSKFRSEDRYTDPITGDVQAHGQITWLIKKGDLILSNEGKTSEKEFRVTFHGTEEAGERKKKLSIYGYDDDDLPDRFQNAREELKEVAVLTYDLSSFSLDRFDRAENPTNRAHYYVAYLTCKMVMSGATVTVEILWNGNQLCNFKIPDINRTDSVRSWS</sequence>
<evidence type="ECO:0000256" key="1">
    <source>
        <dbReference type="ARBA" id="ARBA00022741"/>
    </source>
</evidence>
<dbReference type="Pfam" id="PF00012">
    <property type="entry name" value="HSP70"/>
    <property type="match status" value="1"/>
</dbReference>
<dbReference type="InterPro" id="IPR043129">
    <property type="entry name" value="ATPase_NBD"/>
</dbReference>
<evidence type="ECO:0000256" key="2">
    <source>
        <dbReference type="ARBA" id="ARBA00022840"/>
    </source>
</evidence>
<feature type="compositionally biased region" description="Polar residues" evidence="3">
    <location>
        <begin position="1"/>
        <end position="23"/>
    </location>
</feature>
<feature type="region of interest" description="Disordered" evidence="3">
    <location>
        <begin position="1"/>
        <end position="74"/>
    </location>
</feature>
<keyword evidence="1" id="KW-0547">Nucleotide-binding</keyword>
<keyword evidence="5" id="KW-1185">Reference proteome</keyword>
<evidence type="ECO:0000313" key="4">
    <source>
        <dbReference type="EMBL" id="OCK74525.1"/>
    </source>
</evidence>
<proteinExistence type="predicted"/>
<dbReference type="OrthoDB" id="2963168at2759"/>
<dbReference type="InterPro" id="IPR013126">
    <property type="entry name" value="Hsp_70_fam"/>
</dbReference>
<dbReference type="GO" id="GO:0005524">
    <property type="term" value="F:ATP binding"/>
    <property type="evidence" value="ECO:0007669"/>
    <property type="project" value="UniProtKB-KW"/>
</dbReference>
<dbReference type="SUPFAM" id="SSF53067">
    <property type="entry name" value="Actin-like ATPase domain"/>
    <property type="match status" value="2"/>
</dbReference>
<dbReference type="PANTHER" id="PTHR14187">
    <property type="entry name" value="ALPHA KINASE/ELONGATION FACTOR 2 KINASE"/>
    <property type="match status" value="1"/>
</dbReference>
<protein>
    <submittedName>
        <fullName evidence="4">Actin-like ATPase domain-containing protein</fullName>
    </submittedName>
</protein>
<organism evidence="4 5">
    <name type="scientific">Lepidopterella palustris CBS 459.81</name>
    <dbReference type="NCBI Taxonomy" id="1314670"/>
    <lineage>
        <taxon>Eukaryota</taxon>
        <taxon>Fungi</taxon>
        <taxon>Dikarya</taxon>
        <taxon>Ascomycota</taxon>
        <taxon>Pezizomycotina</taxon>
        <taxon>Dothideomycetes</taxon>
        <taxon>Pleosporomycetidae</taxon>
        <taxon>Mytilinidiales</taxon>
        <taxon>Argynnaceae</taxon>
        <taxon>Lepidopterella</taxon>
    </lineage>
</organism>
<dbReference type="Gene3D" id="3.30.420.40">
    <property type="match status" value="2"/>
</dbReference>
<evidence type="ECO:0000313" key="5">
    <source>
        <dbReference type="Proteomes" id="UP000250266"/>
    </source>
</evidence>
<evidence type="ECO:0000256" key="3">
    <source>
        <dbReference type="SAM" id="MobiDB-lite"/>
    </source>
</evidence>
<feature type="compositionally biased region" description="Polar residues" evidence="3">
    <location>
        <begin position="55"/>
        <end position="67"/>
    </location>
</feature>
<keyword evidence="2" id="KW-0067">ATP-binding</keyword>
<dbReference type="EMBL" id="KV745461">
    <property type="protein sequence ID" value="OCK74525.1"/>
    <property type="molecule type" value="Genomic_DNA"/>
</dbReference>